<reference evidence="2 3" key="1">
    <citation type="submission" date="2019-01" db="EMBL/GenBank/DDBJ databases">
        <title>Agromyces.</title>
        <authorList>
            <person name="Li J."/>
        </authorList>
    </citation>
    <scope>NUCLEOTIDE SEQUENCE [LARGE SCALE GENOMIC DNA]</scope>
    <source>
        <strain evidence="2 3">DSM 15934</strain>
    </source>
</reference>
<dbReference type="EMBL" id="SDPN01000001">
    <property type="protein sequence ID" value="RXZ73293.1"/>
    <property type="molecule type" value="Genomic_DNA"/>
</dbReference>
<accession>A0A4Q2L9H1</accession>
<dbReference type="RefSeq" id="WP_129518995.1">
    <property type="nucleotide sequence ID" value="NZ_SDPN01000001.1"/>
</dbReference>
<sequence length="435" mass="46058">MWDFLLDVNVIDGPFIVVMYGLSALVAIYLLGREASVSWGLTAIVLIIVGAMVGAGVLWAAVYVLNWFGGPVTDAAWFWVPAVFAGVFLAIWNLWFTRWWRKLVAMLAIPIFALTAVFGINAAYGLNTTLGAMIDASTLRSIDPEAPDPAVADPVDPLYLTWLAPEGMPAKGEIGTVAGGIPNTNSGFPARAAQLYLPPAALVDDAPRLPLVIMMMGQPGGPDATFIASVLDEYAAQHNGLAPIALVVDQLGDPTEDPLCLNTDRGNAETYVMGDVVPWAIQELNVLRGRQFWTVAGYSNGGQCAAYFGSKYFETFGNILAISPEEFAGAEHADEVLDTIFGGDQAAYDFVKTTSIMAAKAPYPDTTAIFTVGANDEGFGPGTQRLADAAALAGMRTTYFAVPDADHGVSGLNGGLQKGFEVLYPRLGLAAPPPA</sequence>
<dbReference type="OrthoDB" id="3723842at2"/>
<keyword evidence="1" id="KW-0812">Transmembrane</keyword>
<dbReference type="InterPro" id="IPR000801">
    <property type="entry name" value="Esterase-like"/>
</dbReference>
<feature type="transmembrane region" description="Helical" evidence="1">
    <location>
        <begin position="15"/>
        <end position="32"/>
    </location>
</feature>
<keyword evidence="3" id="KW-1185">Reference proteome</keyword>
<keyword evidence="1" id="KW-0472">Membrane</keyword>
<organism evidence="2 3">
    <name type="scientific">Agromyces albus</name>
    <dbReference type="NCBI Taxonomy" id="205332"/>
    <lineage>
        <taxon>Bacteria</taxon>
        <taxon>Bacillati</taxon>
        <taxon>Actinomycetota</taxon>
        <taxon>Actinomycetes</taxon>
        <taxon>Micrococcales</taxon>
        <taxon>Microbacteriaceae</taxon>
        <taxon>Agromyces</taxon>
    </lineage>
</organism>
<dbReference type="InterPro" id="IPR050583">
    <property type="entry name" value="Mycobacterial_A85_antigen"/>
</dbReference>
<evidence type="ECO:0000313" key="2">
    <source>
        <dbReference type="EMBL" id="RXZ73293.1"/>
    </source>
</evidence>
<feature type="transmembrane region" description="Helical" evidence="1">
    <location>
        <begin position="103"/>
        <end position="124"/>
    </location>
</feature>
<dbReference type="Proteomes" id="UP000293865">
    <property type="component" value="Unassembled WGS sequence"/>
</dbReference>
<feature type="transmembrane region" description="Helical" evidence="1">
    <location>
        <begin position="76"/>
        <end position="96"/>
    </location>
</feature>
<evidence type="ECO:0000256" key="1">
    <source>
        <dbReference type="SAM" id="Phobius"/>
    </source>
</evidence>
<dbReference type="PANTHER" id="PTHR48098">
    <property type="entry name" value="ENTEROCHELIN ESTERASE-RELATED"/>
    <property type="match status" value="1"/>
</dbReference>
<dbReference type="SUPFAM" id="SSF53474">
    <property type="entry name" value="alpha/beta-Hydrolases"/>
    <property type="match status" value="1"/>
</dbReference>
<name>A0A4Q2L9H1_9MICO</name>
<comment type="caution">
    <text evidence="2">The sequence shown here is derived from an EMBL/GenBank/DDBJ whole genome shotgun (WGS) entry which is preliminary data.</text>
</comment>
<proteinExistence type="predicted"/>
<dbReference type="Pfam" id="PF00756">
    <property type="entry name" value="Esterase"/>
    <property type="match status" value="1"/>
</dbReference>
<feature type="transmembrane region" description="Helical" evidence="1">
    <location>
        <begin position="39"/>
        <end position="64"/>
    </location>
</feature>
<dbReference type="GO" id="GO:0016747">
    <property type="term" value="F:acyltransferase activity, transferring groups other than amino-acyl groups"/>
    <property type="evidence" value="ECO:0007669"/>
    <property type="project" value="TreeGrafter"/>
</dbReference>
<dbReference type="InterPro" id="IPR029058">
    <property type="entry name" value="AB_hydrolase_fold"/>
</dbReference>
<keyword evidence="1" id="KW-1133">Transmembrane helix</keyword>
<gene>
    <name evidence="2" type="ORF">ESP51_00910</name>
</gene>
<evidence type="ECO:0000313" key="3">
    <source>
        <dbReference type="Proteomes" id="UP000293865"/>
    </source>
</evidence>
<dbReference type="PANTHER" id="PTHR48098:SF1">
    <property type="entry name" value="DIACYLGLYCEROL ACYLTRANSFERASE_MYCOLYLTRANSFERASE AG85A"/>
    <property type="match status" value="1"/>
</dbReference>
<dbReference type="Gene3D" id="3.40.50.1820">
    <property type="entry name" value="alpha/beta hydrolase"/>
    <property type="match status" value="1"/>
</dbReference>
<dbReference type="AlphaFoldDB" id="A0A4Q2L9H1"/>
<protein>
    <submittedName>
        <fullName evidence="2">Esterase</fullName>
    </submittedName>
</protein>